<reference evidence="8 9" key="1">
    <citation type="journal article" date="2018" name="J. Microbiol.">
        <title>Baekduia soli gen. nov., sp. nov., a novel bacterium isolated from the soil of Baekdu Mountain and proposal of a novel family name, Baekduiaceae fam. nov.</title>
        <authorList>
            <person name="An D.S."/>
            <person name="Siddiqi M.Z."/>
            <person name="Kim K.H."/>
            <person name="Yu H.S."/>
            <person name="Im W.T."/>
        </authorList>
    </citation>
    <scope>NUCLEOTIDE SEQUENCE [LARGE SCALE GENOMIC DNA]</scope>
    <source>
        <strain evidence="8 9">BR7-21</strain>
    </source>
</reference>
<keyword evidence="3 6" id="KW-0812">Transmembrane</keyword>
<dbReference type="AlphaFoldDB" id="A0A5B8U1P1"/>
<evidence type="ECO:0000256" key="3">
    <source>
        <dbReference type="ARBA" id="ARBA00022692"/>
    </source>
</evidence>
<dbReference type="OrthoDB" id="5244198at2"/>
<feature type="transmembrane region" description="Helical" evidence="6">
    <location>
        <begin position="62"/>
        <end position="83"/>
    </location>
</feature>
<evidence type="ECO:0000256" key="5">
    <source>
        <dbReference type="ARBA" id="ARBA00023136"/>
    </source>
</evidence>
<keyword evidence="5 6" id="KW-0472">Membrane</keyword>
<feature type="signal peptide" evidence="7">
    <location>
        <begin position="1"/>
        <end position="27"/>
    </location>
</feature>
<dbReference type="KEGG" id="bsol:FSW04_04150"/>
<dbReference type="Proteomes" id="UP000321805">
    <property type="component" value="Chromosome"/>
</dbReference>
<keyword evidence="4 6" id="KW-1133">Transmembrane helix</keyword>
<evidence type="ECO:0000256" key="2">
    <source>
        <dbReference type="ARBA" id="ARBA00022475"/>
    </source>
</evidence>
<dbReference type="GO" id="GO:0016020">
    <property type="term" value="C:membrane"/>
    <property type="evidence" value="ECO:0007669"/>
    <property type="project" value="InterPro"/>
</dbReference>
<name>A0A5B8U1P1_9ACTN</name>
<protein>
    <submittedName>
        <fullName evidence="8">FliO/MopB family protein</fullName>
    </submittedName>
</protein>
<dbReference type="InterPro" id="IPR022781">
    <property type="entry name" value="Flagellar_biosynth_FliO"/>
</dbReference>
<evidence type="ECO:0000313" key="8">
    <source>
        <dbReference type="EMBL" id="QEC46860.1"/>
    </source>
</evidence>
<keyword evidence="7" id="KW-0732">Signal</keyword>
<accession>A0A5B8U1P1</accession>
<keyword evidence="9" id="KW-1185">Reference proteome</keyword>
<feature type="chain" id="PRO_5023045633" evidence="7">
    <location>
        <begin position="28"/>
        <end position="188"/>
    </location>
</feature>
<dbReference type="Pfam" id="PF04347">
    <property type="entry name" value="FliO"/>
    <property type="match status" value="1"/>
</dbReference>
<dbReference type="GO" id="GO:0044781">
    <property type="term" value="P:bacterial-type flagellum organization"/>
    <property type="evidence" value="ECO:0007669"/>
    <property type="project" value="InterPro"/>
</dbReference>
<organism evidence="8 9">
    <name type="scientific">Baekduia soli</name>
    <dbReference type="NCBI Taxonomy" id="496014"/>
    <lineage>
        <taxon>Bacteria</taxon>
        <taxon>Bacillati</taxon>
        <taxon>Actinomycetota</taxon>
        <taxon>Thermoleophilia</taxon>
        <taxon>Solirubrobacterales</taxon>
        <taxon>Baekduiaceae</taxon>
        <taxon>Baekduia</taxon>
    </lineage>
</organism>
<proteinExistence type="predicted"/>
<evidence type="ECO:0000256" key="7">
    <source>
        <dbReference type="SAM" id="SignalP"/>
    </source>
</evidence>
<comment type="subcellular location">
    <subcellularLocation>
        <location evidence="1">Cell membrane</location>
    </subcellularLocation>
</comment>
<evidence type="ECO:0000256" key="1">
    <source>
        <dbReference type="ARBA" id="ARBA00004236"/>
    </source>
</evidence>
<sequence length="188" mass="19288">MKPHRLLTAACAAALLCVLLAPATVLAATSKDPYGEKTPLNLPADSGGAAHASVGGGTGGSLARTFIGLAVVVAVIYGLTWVLRQLKASKAERSHGVGLSTEASMPLGPGRSVHLIRAGRELVLVGSAEHGIMPIRTYTEDEARSLGLLAPTQLEAGDVIDATTGGPAALARARIGDVLDRLRDRTAR</sequence>
<evidence type="ECO:0000256" key="4">
    <source>
        <dbReference type="ARBA" id="ARBA00022989"/>
    </source>
</evidence>
<evidence type="ECO:0000313" key="9">
    <source>
        <dbReference type="Proteomes" id="UP000321805"/>
    </source>
</evidence>
<evidence type="ECO:0000256" key="6">
    <source>
        <dbReference type="SAM" id="Phobius"/>
    </source>
</evidence>
<keyword evidence="2" id="KW-1003">Cell membrane</keyword>
<dbReference type="EMBL" id="CP042430">
    <property type="protein sequence ID" value="QEC46860.1"/>
    <property type="molecule type" value="Genomic_DNA"/>
</dbReference>
<gene>
    <name evidence="8" type="ORF">FSW04_04150</name>
</gene>
<dbReference type="RefSeq" id="WP_146916566.1">
    <property type="nucleotide sequence ID" value="NZ_CP042430.1"/>
</dbReference>